<dbReference type="SMART" id="SM00861">
    <property type="entry name" value="Transket_pyr"/>
    <property type="match status" value="1"/>
</dbReference>
<comment type="similarity">
    <text evidence="4">Belongs to the transketolase family.</text>
</comment>
<evidence type="ECO:0000256" key="9">
    <source>
        <dbReference type="ARBA" id="ARBA00022837"/>
    </source>
</evidence>
<dbReference type="FunFam" id="3.40.50.970:FF:000004">
    <property type="entry name" value="Transketolase"/>
    <property type="match status" value="1"/>
</dbReference>
<keyword evidence="10 17" id="KW-0460">Magnesium</keyword>
<evidence type="ECO:0000256" key="10">
    <source>
        <dbReference type="ARBA" id="ARBA00022842"/>
    </source>
</evidence>
<keyword evidence="21" id="KW-1185">Reference proteome</keyword>
<dbReference type="InterPro" id="IPR005474">
    <property type="entry name" value="Transketolase_N"/>
</dbReference>
<keyword evidence="7 20" id="KW-0808">Transferase</keyword>
<evidence type="ECO:0000313" key="21">
    <source>
        <dbReference type="Proteomes" id="UP000593892"/>
    </source>
</evidence>
<evidence type="ECO:0000256" key="18">
    <source>
        <dbReference type="PIRSR" id="PIRSR605478-5"/>
    </source>
</evidence>
<feature type="site" description="Important for catalytic activity" evidence="18">
    <location>
        <position position="281"/>
    </location>
</feature>
<feature type="binding site" evidence="16">
    <location>
        <begin position="134"/>
        <end position="136"/>
    </location>
    <ligand>
        <name>thiamine diphosphate</name>
        <dbReference type="ChEBI" id="CHEBI:58937"/>
    </ligand>
</feature>
<comment type="cofactor">
    <cofactor evidence="17">
        <name>Mg(2+)</name>
        <dbReference type="ChEBI" id="CHEBI:18420"/>
    </cofactor>
    <text evidence="17">Binds 1 Mg(2+) ion per subunit. Can also utilize other divalent metal cations, such as Ca(2+), Mn(2+) and Co(2+).</text>
</comment>
<comment type="cofactor">
    <cofactor evidence="1">
        <name>Ca(2+)</name>
        <dbReference type="ChEBI" id="CHEBI:29108"/>
    </cofactor>
</comment>
<feature type="binding site" evidence="17">
    <location>
        <position position="207"/>
    </location>
    <ligand>
        <name>Mg(2+)</name>
        <dbReference type="ChEBI" id="CHEBI:18420"/>
    </ligand>
</feature>
<dbReference type="Gene3D" id="3.40.50.970">
    <property type="match status" value="2"/>
</dbReference>
<dbReference type="SUPFAM" id="SSF52922">
    <property type="entry name" value="TK C-terminal domain-like"/>
    <property type="match status" value="1"/>
</dbReference>
<dbReference type="Pfam" id="PF00456">
    <property type="entry name" value="Transketolase_N"/>
    <property type="match status" value="1"/>
</dbReference>
<dbReference type="CDD" id="cd07033">
    <property type="entry name" value="TPP_PYR_DXS_TK_like"/>
    <property type="match status" value="1"/>
</dbReference>
<evidence type="ECO:0000256" key="12">
    <source>
        <dbReference type="ARBA" id="ARBA00049473"/>
    </source>
</evidence>
<feature type="binding site" evidence="15">
    <location>
        <position position="33"/>
    </location>
    <ligand>
        <name>substrate</name>
    </ligand>
</feature>
<dbReference type="GO" id="GO:0004802">
    <property type="term" value="F:transketolase activity"/>
    <property type="evidence" value="ECO:0007669"/>
    <property type="project" value="UniProtKB-UniRule"/>
</dbReference>
<evidence type="ECO:0000256" key="4">
    <source>
        <dbReference type="ARBA" id="ARBA00007131"/>
    </source>
</evidence>
<keyword evidence="8 17" id="KW-0479">Metal-binding</keyword>
<dbReference type="InterPro" id="IPR033247">
    <property type="entry name" value="Transketolase_fam"/>
</dbReference>
<dbReference type="InterPro" id="IPR005475">
    <property type="entry name" value="Transketolase-like_Pyr-bd"/>
</dbReference>
<evidence type="ECO:0000256" key="5">
    <source>
        <dbReference type="ARBA" id="ARBA00011738"/>
    </source>
</evidence>
<evidence type="ECO:0000256" key="11">
    <source>
        <dbReference type="ARBA" id="ARBA00023052"/>
    </source>
</evidence>
<evidence type="ECO:0000313" key="20">
    <source>
        <dbReference type="EMBL" id="QOY90040.1"/>
    </source>
</evidence>
<keyword evidence="9" id="KW-0106">Calcium</keyword>
<dbReference type="InterPro" id="IPR009014">
    <property type="entry name" value="Transketo_C/PFOR_II"/>
</dbReference>
<evidence type="ECO:0000256" key="17">
    <source>
        <dbReference type="PIRSR" id="PIRSR605478-4"/>
    </source>
</evidence>
<evidence type="ECO:0000256" key="6">
    <source>
        <dbReference type="ARBA" id="ARBA00013152"/>
    </source>
</evidence>
<dbReference type="Gene3D" id="3.40.50.920">
    <property type="match status" value="1"/>
</dbReference>
<feature type="domain" description="Transketolase-like pyrimidine-binding" evidence="19">
    <location>
        <begin position="374"/>
        <end position="546"/>
    </location>
</feature>
<keyword evidence="11 16" id="KW-0786">Thiamine pyrophosphate</keyword>
<comment type="subunit">
    <text evidence="5">Homodimer.</text>
</comment>
<feature type="binding site" evidence="17">
    <location>
        <position position="205"/>
    </location>
    <ligand>
        <name>Mg(2+)</name>
        <dbReference type="ChEBI" id="CHEBI:18420"/>
    </ligand>
</feature>
<dbReference type="CDD" id="cd02012">
    <property type="entry name" value="TPP_TK"/>
    <property type="match status" value="1"/>
</dbReference>
<evidence type="ECO:0000259" key="19">
    <source>
        <dbReference type="SMART" id="SM00861"/>
    </source>
</evidence>
<feature type="binding site" evidence="15">
    <location>
        <position position="404"/>
    </location>
    <ligand>
        <name>substrate</name>
    </ligand>
</feature>
<dbReference type="Proteomes" id="UP000593892">
    <property type="component" value="Chromosome"/>
</dbReference>
<dbReference type="PANTHER" id="PTHR43522:SF2">
    <property type="entry name" value="TRANSKETOLASE 1-RELATED"/>
    <property type="match status" value="1"/>
</dbReference>
<feature type="binding site" evidence="16">
    <location>
        <position position="281"/>
    </location>
    <ligand>
        <name>thiamine diphosphate</name>
        <dbReference type="ChEBI" id="CHEBI:58937"/>
    </ligand>
</feature>
<feature type="binding site" evidence="15">
    <location>
        <position position="482"/>
    </location>
    <ligand>
        <name>substrate</name>
    </ligand>
</feature>
<evidence type="ECO:0000256" key="7">
    <source>
        <dbReference type="ARBA" id="ARBA00022679"/>
    </source>
</evidence>
<dbReference type="EC" id="2.2.1.1" evidence="6 13"/>
<feature type="site" description="Important for catalytic activity" evidence="18">
    <location>
        <position position="33"/>
    </location>
</feature>
<dbReference type="InterPro" id="IPR020826">
    <property type="entry name" value="Transketolase_BS"/>
</dbReference>
<dbReference type="InterPro" id="IPR005478">
    <property type="entry name" value="Transketolase_bac-like"/>
</dbReference>
<dbReference type="Pfam" id="PF02779">
    <property type="entry name" value="Transket_pyr"/>
    <property type="match status" value="1"/>
</dbReference>
<evidence type="ECO:0000256" key="2">
    <source>
        <dbReference type="ARBA" id="ARBA00001936"/>
    </source>
</evidence>
<dbReference type="RefSeq" id="WP_194451702.1">
    <property type="nucleotide sequence ID" value="NZ_CP063849.1"/>
</dbReference>
<comment type="cofactor">
    <cofactor evidence="3">
        <name>Co(2+)</name>
        <dbReference type="ChEBI" id="CHEBI:48828"/>
    </cofactor>
</comment>
<gene>
    <name evidence="20" type="primary">tkt</name>
    <name evidence="20" type="ORF">IRI77_08830</name>
</gene>
<feature type="binding site" evidence="17">
    <location>
        <position position="175"/>
    </location>
    <ligand>
        <name>Mg(2+)</name>
        <dbReference type="ChEBI" id="CHEBI:18420"/>
    </ligand>
</feature>
<dbReference type="PANTHER" id="PTHR43522">
    <property type="entry name" value="TRANSKETOLASE"/>
    <property type="match status" value="1"/>
</dbReference>
<evidence type="ECO:0000256" key="1">
    <source>
        <dbReference type="ARBA" id="ARBA00001913"/>
    </source>
</evidence>
<dbReference type="FunFam" id="3.40.50.970:FF:000045">
    <property type="entry name" value="Transketolase"/>
    <property type="match status" value="1"/>
</dbReference>
<feature type="binding site" evidence="16">
    <location>
        <position position="73"/>
    </location>
    <ligand>
        <name>thiamine diphosphate</name>
        <dbReference type="ChEBI" id="CHEBI:58937"/>
    </ligand>
</feature>
<feature type="binding site" evidence="16">
    <location>
        <position position="176"/>
    </location>
    <ligand>
        <name>thiamine diphosphate</name>
        <dbReference type="ChEBI" id="CHEBI:58937"/>
    </ligand>
</feature>
<dbReference type="GO" id="GO:0006098">
    <property type="term" value="P:pentose-phosphate shunt"/>
    <property type="evidence" value="ECO:0007669"/>
    <property type="project" value="TreeGrafter"/>
</dbReference>
<sequence length="696" mass="76014">MPTQSIDTSLDLTCINTIRALTVDAVNAAQSGHTGTPIAMAPVAYTLWQEFLRFDPEDPAWPNRDRFILSVGHASMLLYSLFYLCGVKAVRRMGERSSQLTVTLDDIRNFRHLGSHCSGHPEYELTAGVETTTGALGQGVANSVGMAIAAQWLGARFNRPGFPLFDYRTYALCGDGCLMEGVSAEAASLAGHLKLSNLCWIYDNNHVTNEGRTSLAFSEDVEHRFLAQGWRVVRVADANNLELLGQAFTTAGQTADRPTLIIIDSHIGWGVPGKQDTRAAHAGPLTLREANMAKAAWGWHDEREFFVPEGVREHFARDIGRRGAALRNAWMEMLDRYTEQYPEAAAELHALLHGELPEGWDATLPTFAADPEGIATSEASGIALNKVAERVPWLLGGSADLGTSIRTRLCFPGAGDFDANHRAGRNFHFGVREHVMGAILNGLALSGLRPFGSGYLIFSDYMRGAMRMSSLMEIPVIHIFGHDSIGLGQDGPTHQPVEQLASLRATPHLMTIRPADANEVSAAWRIVMGQRHQPVALVLSKQAIPVIDRKQYAPAEGLLRGAYILADTPGGRPDVLLLATGSEVALCLETFEVLRRDGVRARVVSMPCWDLFEHQSAQYRDNVLPPAVTARVSVEAASTFGWSRYVGLRGCSLGMETFGASGPLKELRGWFGFTVEHIATEARNQIAKNPAQWANL</sequence>
<feature type="binding site" evidence="15">
    <location>
        <position position="494"/>
    </location>
    <ligand>
        <name>substrate</name>
    </ligand>
</feature>
<dbReference type="KEGG" id="pfer:IRI77_08830"/>
<protein>
    <recommendedName>
        <fullName evidence="6 13">Transketolase</fullName>
        <ecNumber evidence="6 13">2.2.1.1</ecNumber>
    </recommendedName>
</protein>
<dbReference type="PROSITE" id="PS00802">
    <property type="entry name" value="TRANSKETOLASE_2"/>
    <property type="match status" value="1"/>
</dbReference>
<evidence type="ECO:0000256" key="13">
    <source>
        <dbReference type="NCBIfam" id="TIGR00232"/>
    </source>
</evidence>
<accession>A0A7S7SNE7</accession>
<evidence type="ECO:0000256" key="3">
    <source>
        <dbReference type="ARBA" id="ARBA00001941"/>
    </source>
</evidence>
<dbReference type="Pfam" id="PF22613">
    <property type="entry name" value="Transketolase_C_1"/>
    <property type="match status" value="1"/>
</dbReference>
<dbReference type="FunFam" id="3.40.50.920:FF:000003">
    <property type="entry name" value="Transketolase"/>
    <property type="match status" value="1"/>
</dbReference>
<dbReference type="InterPro" id="IPR055152">
    <property type="entry name" value="Transketolase-like_C_2"/>
</dbReference>
<dbReference type="AlphaFoldDB" id="A0A7S7SNE7"/>
<proteinExistence type="inferred from homology"/>
<dbReference type="GO" id="GO:0046872">
    <property type="term" value="F:metal ion binding"/>
    <property type="evidence" value="ECO:0007669"/>
    <property type="project" value="UniProtKB-KW"/>
</dbReference>
<dbReference type="SUPFAM" id="SSF52518">
    <property type="entry name" value="Thiamin diphosphate-binding fold (THDP-binding)"/>
    <property type="match status" value="2"/>
</dbReference>
<dbReference type="GO" id="GO:0005829">
    <property type="term" value="C:cytosol"/>
    <property type="evidence" value="ECO:0007669"/>
    <property type="project" value="TreeGrafter"/>
</dbReference>
<dbReference type="InterPro" id="IPR029061">
    <property type="entry name" value="THDP-binding"/>
</dbReference>
<evidence type="ECO:0000256" key="16">
    <source>
        <dbReference type="PIRSR" id="PIRSR605478-3"/>
    </source>
</evidence>
<comment type="cofactor">
    <cofactor evidence="16">
        <name>thiamine diphosphate</name>
        <dbReference type="ChEBI" id="CHEBI:58937"/>
    </cofactor>
    <text evidence="16">Binds 1 thiamine pyrophosphate per subunit. During the reaction, the substrate forms a covalent intermediate with the cofactor.</text>
</comment>
<comment type="catalytic activity">
    <reaction evidence="12">
        <text>D-sedoheptulose 7-phosphate + D-glyceraldehyde 3-phosphate = aldehydo-D-ribose 5-phosphate + D-xylulose 5-phosphate</text>
        <dbReference type="Rhea" id="RHEA:10508"/>
        <dbReference type="ChEBI" id="CHEBI:57483"/>
        <dbReference type="ChEBI" id="CHEBI:57737"/>
        <dbReference type="ChEBI" id="CHEBI:58273"/>
        <dbReference type="ChEBI" id="CHEBI:59776"/>
        <dbReference type="EC" id="2.2.1.1"/>
    </reaction>
</comment>
<feature type="binding site" evidence="15">
    <location>
        <position position="281"/>
    </location>
    <ligand>
        <name>substrate</name>
    </ligand>
</feature>
<feature type="binding site" evidence="16">
    <location>
        <position position="205"/>
    </location>
    <ligand>
        <name>thiamine diphosphate</name>
        <dbReference type="ChEBI" id="CHEBI:58937"/>
    </ligand>
</feature>
<comment type="cofactor">
    <cofactor evidence="2">
        <name>Mn(2+)</name>
        <dbReference type="ChEBI" id="CHEBI:29035"/>
    </cofactor>
</comment>
<reference evidence="20 21" key="1">
    <citation type="submission" date="2020-10" db="EMBL/GenBank/DDBJ databases">
        <title>Complete genome sequence of Paludibaculum fermentans P105T, a facultatively anaerobic acidobacterium capable of dissimilatory Fe(III) reduction.</title>
        <authorList>
            <person name="Dedysh S.N."/>
            <person name="Beletsky A.V."/>
            <person name="Kulichevskaya I.S."/>
            <person name="Mardanov A.V."/>
            <person name="Ravin N.V."/>
        </authorList>
    </citation>
    <scope>NUCLEOTIDE SEQUENCE [LARGE SCALE GENOMIC DNA]</scope>
    <source>
        <strain evidence="20 21">P105</strain>
    </source>
</reference>
<name>A0A7S7SNE7_PALFE</name>
<evidence type="ECO:0000256" key="14">
    <source>
        <dbReference type="PIRSR" id="PIRSR605478-1"/>
    </source>
</evidence>
<evidence type="ECO:0000256" key="8">
    <source>
        <dbReference type="ARBA" id="ARBA00022723"/>
    </source>
</evidence>
<feature type="active site" description="Proton donor" evidence="14">
    <location>
        <position position="433"/>
    </location>
</feature>
<organism evidence="20 21">
    <name type="scientific">Paludibaculum fermentans</name>
    <dbReference type="NCBI Taxonomy" id="1473598"/>
    <lineage>
        <taxon>Bacteria</taxon>
        <taxon>Pseudomonadati</taxon>
        <taxon>Acidobacteriota</taxon>
        <taxon>Terriglobia</taxon>
        <taxon>Bryobacterales</taxon>
        <taxon>Bryobacteraceae</taxon>
        <taxon>Paludibaculum</taxon>
    </lineage>
</organism>
<dbReference type="EMBL" id="CP063849">
    <property type="protein sequence ID" value="QOY90040.1"/>
    <property type="molecule type" value="Genomic_DNA"/>
</dbReference>
<dbReference type="NCBIfam" id="TIGR00232">
    <property type="entry name" value="tktlase_bact"/>
    <property type="match status" value="1"/>
</dbReference>
<evidence type="ECO:0000256" key="15">
    <source>
        <dbReference type="PIRSR" id="PIRSR605478-2"/>
    </source>
</evidence>
<feature type="binding site" evidence="16">
    <location>
        <position position="458"/>
    </location>
    <ligand>
        <name>thiamine diphosphate</name>
        <dbReference type="ChEBI" id="CHEBI:58937"/>
    </ligand>
</feature>
<feature type="binding site" evidence="15">
    <location>
        <position position="490"/>
    </location>
    <ligand>
        <name>substrate</name>
    </ligand>
</feature>